<keyword evidence="3" id="KW-0614">Plasmid</keyword>
<feature type="compositionally biased region" description="Basic and acidic residues" evidence="1">
    <location>
        <begin position="11"/>
        <end position="21"/>
    </location>
</feature>
<dbReference type="InterPro" id="IPR045489">
    <property type="entry name" value="DUF6429"/>
</dbReference>
<evidence type="ECO:0000259" key="2">
    <source>
        <dbReference type="Pfam" id="PF20008"/>
    </source>
</evidence>
<dbReference type="AlphaFoldDB" id="A0A221K882"/>
<evidence type="ECO:0000256" key="1">
    <source>
        <dbReference type="SAM" id="MobiDB-lite"/>
    </source>
</evidence>
<dbReference type="EMBL" id="CP022418">
    <property type="protein sequence ID" value="ASM75196.1"/>
    <property type="molecule type" value="Genomic_DNA"/>
</dbReference>
<gene>
    <name evidence="3" type="ORF">SULPSESMR1_04475</name>
</gene>
<evidence type="ECO:0000313" key="4">
    <source>
        <dbReference type="Proteomes" id="UP000199754"/>
    </source>
</evidence>
<sequence>MKPGDTAQNRPKQENEGKMALDTDKIDDAALAILSLTLHYGDQIWKGVDWAITDRLHDKSLIENPRCKAKSLTLTPEGIERARAILEREFRMAE</sequence>
<dbReference type="Proteomes" id="UP000199754">
    <property type="component" value="Plasmid pSMR1-3"/>
</dbReference>
<feature type="domain" description="DUF6429" evidence="2">
    <location>
        <begin position="22"/>
        <end position="90"/>
    </location>
</feature>
<feature type="compositionally biased region" description="Polar residues" evidence="1">
    <location>
        <begin position="1"/>
        <end position="10"/>
    </location>
</feature>
<dbReference type="RefSeq" id="WP_434223024.1">
    <property type="nucleotide sequence ID" value="NZ_CP022418.1"/>
</dbReference>
<organism evidence="3 4">
    <name type="scientific">Pseudosulfitobacter pseudonitzschiae</name>
    <dbReference type="NCBI Taxonomy" id="1402135"/>
    <lineage>
        <taxon>Bacteria</taxon>
        <taxon>Pseudomonadati</taxon>
        <taxon>Pseudomonadota</taxon>
        <taxon>Alphaproteobacteria</taxon>
        <taxon>Rhodobacterales</taxon>
        <taxon>Roseobacteraceae</taxon>
        <taxon>Pseudosulfitobacter</taxon>
    </lineage>
</organism>
<evidence type="ECO:0000313" key="3">
    <source>
        <dbReference type="EMBL" id="ASM75196.1"/>
    </source>
</evidence>
<accession>A0A221K882</accession>
<dbReference type="Pfam" id="PF20008">
    <property type="entry name" value="DUF6429"/>
    <property type="match status" value="1"/>
</dbReference>
<feature type="region of interest" description="Disordered" evidence="1">
    <location>
        <begin position="1"/>
        <end position="21"/>
    </location>
</feature>
<dbReference type="KEGG" id="spse:SULPSESMR1_04475"/>
<keyword evidence="4" id="KW-1185">Reference proteome</keyword>
<geneLocation type="plasmid" evidence="3 4">
    <name>pSMR1-3</name>
</geneLocation>
<protein>
    <recommendedName>
        <fullName evidence="2">DUF6429 domain-containing protein</fullName>
    </recommendedName>
</protein>
<proteinExistence type="predicted"/>
<reference evidence="3 4" key="1">
    <citation type="submission" date="2017-07" db="EMBL/GenBank/DDBJ databases">
        <title>Genome Sequence of Sulfitobacter pseudonitzschiae Strain SMR1 Isolated from a culture of the Diatom Skeletonema marinoi.</title>
        <authorList>
            <person name="Topel M."/>
            <person name="Pinder M.I.M."/>
            <person name="Johansson O.N."/>
            <person name="Kourtchenko O."/>
            <person name="Godhe A."/>
            <person name="Clarke A.K."/>
        </authorList>
    </citation>
    <scope>NUCLEOTIDE SEQUENCE [LARGE SCALE GENOMIC DNA]</scope>
    <source>
        <strain evidence="3 4">SMR1</strain>
        <plasmid evidence="3 4">pSMR1-3</plasmid>
    </source>
</reference>
<name>A0A221K882_9RHOB</name>